<evidence type="ECO:0000256" key="4">
    <source>
        <dbReference type="ARBA" id="ARBA00022777"/>
    </source>
</evidence>
<dbReference type="AlphaFoldDB" id="A0A7W4VQ82"/>
<keyword evidence="5" id="KW-0067">ATP-binding</keyword>
<evidence type="ECO:0000259" key="7">
    <source>
        <dbReference type="Pfam" id="PF07005"/>
    </source>
</evidence>
<sequence length="401" mass="42200">MVASYLEGAGIPCPVVFDPSAVAGDAPVVIAGTRTRTVAVQEALAELETFVNAFAQAGCTRFAYKACASFDSTSEGNIGPAADFLAERTGVRPVLMAAGFPLFNITVHQGYLFYRGRLVSESIKRLDPLTPMSDPDLVRFLSLQTKERIGLVNHSVLRKGAAAVAKAVDELSAQGNGHIFFDASDDDDIATAASFAATRNCAVAASDPFLISYARHFVADKVAGRAAPRHAGGPAAVLAGTVGPVILEQLETFRTEFPVLSLDLLDPRSEEAVVADAVQWAEPLVGRKPFAISTATDATGVERAQSAFGPLGAARRAERLLGGIARGLRERGIRRFVVAGGETSGSVVSALEVRAVRAFPEGALGTGFCVTEEADPISFYLKPGKLGGDDILLRALEFMNC</sequence>
<dbReference type="InterPro" id="IPR042213">
    <property type="entry name" value="NBD_C_sf"/>
</dbReference>
<dbReference type="SUPFAM" id="SSF142764">
    <property type="entry name" value="YgbK-like"/>
    <property type="match status" value="1"/>
</dbReference>
<keyword evidence="4" id="KW-0418">Kinase</keyword>
<dbReference type="EMBL" id="JACHWB010000009">
    <property type="protein sequence ID" value="MBB3021324.1"/>
    <property type="molecule type" value="Genomic_DNA"/>
</dbReference>
<dbReference type="Pfam" id="PF07005">
    <property type="entry name" value="SBD_N"/>
    <property type="match status" value="1"/>
</dbReference>
<keyword evidence="6" id="KW-0119">Carbohydrate metabolism</keyword>
<evidence type="ECO:0000256" key="3">
    <source>
        <dbReference type="ARBA" id="ARBA00022741"/>
    </source>
</evidence>
<dbReference type="InterPro" id="IPR031475">
    <property type="entry name" value="NBD_C"/>
</dbReference>
<dbReference type="GO" id="GO:0016301">
    <property type="term" value="F:kinase activity"/>
    <property type="evidence" value="ECO:0007669"/>
    <property type="project" value="UniProtKB-KW"/>
</dbReference>
<reference evidence="9 10" key="1">
    <citation type="submission" date="2020-08" db="EMBL/GenBank/DDBJ databases">
        <title>The Agave Microbiome: Exploring the role of microbial communities in plant adaptations to desert environments.</title>
        <authorList>
            <person name="Partida-Martinez L.P."/>
        </authorList>
    </citation>
    <scope>NUCLEOTIDE SEQUENCE [LARGE SCALE GENOMIC DNA]</scope>
    <source>
        <strain evidence="9 10">AT3.9</strain>
    </source>
</reference>
<feature type="domain" description="Four-carbon acid sugar kinase N-terminal" evidence="7">
    <location>
        <begin position="3"/>
        <end position="199"/>
    </location>
</feature>
<evidence type="ECO:0000259" key="8">
    <source>
        <dbReference type="Pfam" id="PF17042"/>
    </source>
</evidence>
<organism evidence="9 10">
    <name type="scientific">Microvirga lupini</name>
    <dbReference type="NCBI Taxonomy" id="420324"/>
    <lineage>
        <taxon>Bacteria</taxon>
        <taxon>Pseudomonadati</taxon>
        <taxon>Pseudomonadota</taxon>
        <taxon>Alphaproteobacteria</taxon>
        <taxon>Hyphomicrobiales</taxon>
        <taxon>Methylobacteriaceae</taxon>
        <taxon>Microvirga</taxon>
    </lineage>
</organism>
<name>A0A7W4VQ82_9HYPH</name>
<evidence type="ECO:0000313" key="10">
    <source>
        <dbReference type="Proteomes" id="UP000532010"/>
    </source>
</evidence>
<dbReference type="Gene3D" id="3.40.50.10840">
    <property type="entry name" value="Putative sugar-binding, N-terminal domain"/>
    <property type="match status" value="1"/>
</dbReference>
<comment type="similarity">
    <text evidence="1">Belongs to the four-carbon acid sugar kinase family.</text>
</comment>
<keyword evidence="3" id="KW-0547">Nucleotide-binding</keyword>
<evidence type="ECO:0000256" key="2">
    <source>
        <dbReference type="ARBA" id="ARBA00022679"/>
    </source>
</evidence>
<dbReference type="GO" id="GO:0005524">
    <property type="term" value="F:ATP binding"/>
    <property type="evidence" value="ECO:0007669"/>
    <property type="project" value="UniProtKB-KW"/>
</dbReference>
<keyword evidence="2" id="KW-0808">Transferase</keyword>
<gene>
    <name evidence="9" type="ORF">FHR70_004420</name>
</gene>
<evidence type="ECO:0000256" key="5">
    <source>
        <dbReference type="ARBA" id="ARBA00022840"/>
    </source>
</evidence>
<comment type="caution">
    <text evidence="9">The sequence shown here is derived from an EMBL/GenBank/DDBJ whole genome shotgun (WGS) entry which is preliminary data.</text>
</comment>
<evidence type="ECO:0000256" key="1">
    <source>
        <dbReference type="ARBA" id="ARBA00005715"/>
    </source>
</evidence>
<dbReference type="InterPro" id="IPR037051">
    <property type="entry name" value="4-carb_acid_sugar_kinase_N_sf"/>
</dbReference>
<dbReference type="Pfam" id="PF17042">
    <property type="entry name" value="NBD_C"/>
    <property type="match status" value="1"/>
</dbReference>
<evidence type="ECO:0000313" key="9">
    <source>
        <dbReference type="EMBL" id="MBB3021324.1"/>
    </source>
</evidence>
<protein>
    <submittedName>
        <fullName evidence="9">Uncharacterized protein YgbK (DUF1537 family)</fullName>
    </submittedName>
</protein>
<feature type="domain" description="Four-carbon acid sugar kinase nucleotide binding" evidence="8">
    <location>
        <begin position="236"/>
        <end position="392"/>
    </location>
</feature>
<dbReference type="InterPro" id="IPR010737">
    <property type="entry name" value="4-carb_acid_sugar_kinase_N"/>
</dbReference>
<keyword evidence="10" id="KW-1185">Reference proteome</keyword>
<evidence type="ECO:0000256" key="6">
    <source>
        <dbReference type="ARBA" id="ARBA00023277"/>
    </source>
</evidence>
<proteinExistence type="inferred from homology"/>
<dbReference type="Proteomes" id="UP000532010">
    <property type="component" value="Unassembled WGS sequence"/>
</dbReference>
<dbReference type="Gene3D" id="3.40.980.20">
    <property type="entry name" value="Four-carbon acid sugar kinase, nucleotide binding domain"/>
    <property type="match status" value="1"/>
</dbReference>
<accession>A0A7W4VQ82</accession>